<dbReference type="OrthoDB" id="3211402at2759"/>
<accession>A0A0D0DIW8</accession>
<evidence type="ECO:0000313" key="3">
    <source>
        <dbReference type="Proteomes" id="UP000054538"/>
    </source>
</evidence>
<organism evidence="2 3">
    <name type="scientific">Paxillus rubicundulus Ve08.2h10</name>
    <dbReference type="NCBI Taxonomy" id="930991"/>
    <lineage>
        <taxon>Eukaryota</taxon>
        <taxon>Fungi</taxon>
        <taxon>Dikarya</taxon>
        <taxon>Basidiomycota</taxon>
        <taxon>Agaricomycotina</taxon>
        <taxon>Agaricomycetes</taxon>
        <taxon>Agaricomycetidae</taxon>
        <taxon>Boletales</taxon>
        <taxon>Paxilineae</taxon>
        <taxon>Paxillaceae</taxon>
        <taxon>Paxillus</taxon>
    </lineage>
</organism>
<reference evidence="2 3" key="1">
    <citation type="submission" date="2014-04" db="EMBL/GenBank/DDBJ databases">
        <authorList>
            <consortium name="DOE Joint Genome Institute"/>
            <person name="Kuo A."/>
            <person name="Kohler A."/>
            <person name="Jargeat P."/>
            <person name="Nagy L.G."/>
            <person name="Floudas D."/>
            <person name="Copeland A."/>
            <person name="Barry K.W."/>
            <person name="Cichocki N."/>
            <person name="Veneault-Fourrey C."/>
            <person name="LaButti K."/>
            <person name="Lindquist E.A."/>
            <person name="Lipzen A."/>
            <person name="Lundell T."/>
            <person name="Morin E."/>
            <person name="Murat C."/>
            <person name="Sun H."/>
            <person name="Tunlid A."/>
            <person name="Henrissat B."/>
            <person name="Grigoriev I.V."/>
            <person name="Hibbett D.S."/>
            <person name="Martin F."/>
            <person name="Nordberg H.P."/>
            <person name="Cantor M.N."/>
            <person name="Hua S.X."/>
        </authorList>
    </citation>
    <scope>NUCLEOTIDE SEQUENCE [LARGE SCALE GENOMIC DNA]</scope>
    <source>
        <strain evidence="2 3">Ve08.2h10</strain>
    </source>
</reference>
<evidence type="ECO:0000313" key="2">
    <source>
        <dbReference type="EMBL" id="KIK90963.1"/>
    </source>
</evidence>
<proteinExistence type="predicted"/>
<sequence length="275" mass="30815">MSRWGHGRHERKPRIRRTRKRRMDTTDELGREGEGGTVQESGLEIHSHVPGNAFRSVTTAETVEEGRCVTSERSSPVMFKSVQWEKRSECVQTVTAGTEPPYTLSVPIATPRSCKIVLLRTSRLRGVYIFDQIEPICMMNDATGDRIKAKYEGLAKVYEQHAKRLTVTGEDIGPNSEDSSDGTCRCFIKGAGPNESTPKEVRNIWDDVVSQFPFFPDLHPIWAIKPNKNPIVVTTGVGPSGKRTLIMQPLTNSRADNEASKRSEVEFTNSQIQEI</sequence>
<name>A0A0D0DIW8_9AGAM</name>
<reference evidence="3" key="2">
    <citation type="submission" date="2015-01" db="EMBL/GenBank/DDBJ databases">
        <title>Evolutionary Origins and Diversification of the Mycorrhizal Mutualists.</title>
        <authorList>
            <consortium name="DOE Joint Genome Institute"/>
            <consortium name="Mycorrhizal Genomics Consortium"/>
            <person name="Kohler A."/>
            <person name="Kuo A."/>
            <person name="Nagy L.G."/>
            <person name="Floudas D."/>
            <person name="Copeland A."/>
            <person name="Barry K.W."/>
            <person name="Cichocki N."/>
            <person name="Veneault-Fourrey C."/>
            <person name="LaButti K."/>
            <person name="Lindquist E.A."/>
            <person name="Lipzen A."/>
            <person name="Lundell T."/>
            <person name="Morin E."/>
            <person name="Murat C."/>
            <person name="Riley R."/>
            <person name="Ohm R."/>
            <person name="Sun H."/>
            <person name="Tunlid A."/>
            <person name="Henrissat B."/>
            <person name="Grigoriev I.V."/>
            <person name="Hibbett D.S."/>
            <person name="Martin F."/>
        </authorList>
    </citation>
    <scope>NUCLEOTIDE SEQUENCE [LARGE SCALE GENOMIC DNA]</scope>
    <source>
        <strain evidence="3">Ve08.2h10</strain>
    </source>
</reference>
<protein>
    <submittedName>
        <fullName evidence="2">Uncharacterized protein</fullName>
    </submittedName>
</protein>
<evidence type="ECO:0000256" key="1">
    <source>
        <dbReference type="SAM" id="MobiDB-lite"/>
    </source>
</evidence>
<feature type="compositionally biased region" description="Basic and acidic residues" evidence="1">
    <location>
        <begin position="23"/>
        <end position="34"/>
    </location>
</feature>
<dbReference type="EMBL" id="KN825446">
    <property type="protein sequence ID" value="KIK90963.1"/>
    <property type="molecule type" value="Genomic_DNA"/>
</dbReference>
<feature type="compositionally biased region" description="Polar residues" evidence="1">
    <location>
        <begin position="266"/>
        <end position="275"/>
    </location>
</feature>
<dbReference type="InParanoid" id="A0A0D0DIW8"/>
<dbReference type="Proteomes" id="UP000054538">
    <property type="component" value="Unassembled WGS sequence"/>
</dbReference>
<feature type="compositionally biased region" description="Basic residues" evidence="1">
    <location>
        <begin position="1"/>
        <end position="22"/>
    </location>
</feature>
<feature type="region of interest" description="Disordered" evidence="1">
    <location>
        <begin position="252"/>
        <end position="275"/>
    </location>
</feature>
<dbReference type="AlphaFoldDB" id="A0A0D0DIW8"/>
<keyword evidence="3" id="KW-1185">Reference proteome</keyword>
<gene>
    <name evidence="2" type="ORF">PAXRUDRAFT_14050</name>
</gene>
<feature type="compositionally biased region" description="Basic and acidic residues" evidence="1">
    <location>
        <begin position="255"/>
        <end position="265"/>
    </location>
</feature>
<feature type="region of interest" description="Disordered" evidence="1">
    <location>
        <begin position="1"/>
        <end position="40"/>
    </location>
</feature>
<dbReference type="HOGENOM" id="CLU_1012304_0_0_1"/>